<reference evidence="2 3" key="1">
    <citation type="submission" date="2018-04" db="EMBL/GenBank/DDBJ databases">
        <title>Genomic Encyclopedia of Type Strains, Phase IV (KMG-IV): sequencing the most valuable type-strain genomes for metagenomic binning, comparative biology and taxonomic classification.</title>
        <authorList>
            <person name="Goeker M."/>
        </authorList>
    </citation>
    <scope>NUCLEOTIDE SEQUENCE [LARGE SCALE GENOMIC DNA]</scope>
    <source>
        <strain evidence="2 3">DSM 14823</strain>
    </source>
</reference>
<dbReference type="EMBL" id="QEKH01000038">
    <property type="protein sequence ID" value="PVY36012.1"/>
    <property type="molecule type" value="Genomic_DNA"/>
</dbReference>
<accession>A0A2U1AHX2</accession>
<dbReference type="GeneID" id="78296881"/>
<evidence type="ECO:0000259" key="1">
    <source>
        <dbReference type="SMART" id="SM00986"/>
    </source>
</evidence>
<dbReference type="Proteomes" id="UP000245959">
    <property type="component" value="Unassembled WGS sequence"/>
</dbReference>
<keyword evidence="3" id="KW-1185">Reference proteome</keyword>
<dbReference type="SUPFAM" id="SSF52141">
    <property type="entry name" value="Uracil-DNA glycosylase-like"/>
    <property type="match status" value="1"/>
</dbReference>
<dbReference type="SMART" id="SM00986">
    <property type="entry name" value="UDG"/>
    <property type="match status" value="1"/>
</dbReference>
<dbReference type="InterPro" id="IPR036895">
    <property type="entry name" value="Uracil-DNA_glycosylase-like_sf"/>
</dbReference>
<dbReference type="CDD" id="cd10032">
    <property type="entry name" value="UDG-F6_HDG"/>
    <property type="match status" value="1"/>
</dbReference>
<sequence length="169" mass="19007">MEETKHSFPPAAAPDAELLFLGSLPGDESLRQAQYYAHPRNAFWRIMGELFGFDHLLPYGERLAELRRNRVALWDVVGSGVRPGSLDTAIREHRPNDIPGLLARCPGIRAIGCNGSTSHKLLKRHYPELFGRTGLTILALPSTSPAAARLRYEEKLAAFREMLRFRETQ</sequence>
<gene>
    <name evidence="2" type="ORF">C8D82_13812</name>
</gene>
<dbReference type="Gene3D" id="3.40.470.10">
    <property type="entry name" value="Uracil-DNA glycosylase-like domain"/>
    <property type="match status" value="1"/>
</dbReference>
<comment type="caution">
    <text evidence="2">The sequence shown here is derived from an EMBL/GenBank/DDBJ whole genome shotgun (WGS) entry which is preliminary data.</text>
</comment>
<organism evidence="2 3">
    <name type="scientific">Victivallis vadensis</name>
    <dbReference type="NCBI Taxonomy" id="172901"/>
    <lineage>
        <taxon>Bacteria</taxon>
        <taxon>Pseudomonadati</taxon>
        <taxon>Lentisphaerota</taxon>
        <taxon>Lentisphaeria</taxon>
        <taxon>Victivallales</taxon>
        <taxon>Victivallaceae</taxon>
        <taxon>Victivallis</taxon>
    </lineage>
</organism>
<proteinExistence type="predicted"/>
<dbReference type="SMART" id="SM00987">
    <property type="entry name" value="UreE_C"/>
    <property type="match status" value="1"/>
</dbReference>
<dbReference type="InterPro" id="IPR005122">
    <property type="entry name" value="Uracil-DNA_glycosylase-like"/>
</dbReference>
<dbReference type="Pfam" id="PF03167">
    <property type="entry name" value="UDG"/>
    <property type="match status" value="1"/>
</dbReference>
<dbReference type="InterPro" id="IPR026353">
    <property type="entry name" value="Hypoxan-DNA_Glyclase"/>
</dbReference>
<evidence type="ECO:0000313" key="2">
    <source>
        <dbReference type="EMBL" id="PVY36012.1"/>
    </source>
</evidence>
<name>A0A2U1AHX2_9BACT</name>
<dbReference type="OrthoDB" id="9799921at2"/>
<protein>
    <submittedName>
        <fullName evidence="2">G/U mismatch-specific uracil-DNA glycosylase</fullName>
    </submittedName>
</protein>
<feature type="domain" description="Uracil-DNA glycosylase-like" evidence="1">
    <location>
        <begin position="9"/>
        <end position="163"/>
    </location>
</feature>
<dbReference type="RefSeq" id="WP_116885610.1">
    <property type="nucleotide sequence ID" value="NZ_CABMMC010000030.1"/>
</dbReference>
<evidence type="ECO:0000313" key="3">
    <source>
        <dbReference type="Proteomes" id="UP000245959"/>
    </source>
</evidence>
<dbReference type="NCBIfam" id="TIGR04274">
    <property type="entry name" value="hypoxanDNAglyco"/>
    <property type="match status" value="1"/>
</dbReference>
<dbReference type="AlphaFoldDB" id="A0A2U1AHX2"/>